<evidence type="ECO:0000313" key="2">
    <source>
        <dbReference type="EMBL" id="EOY08613.1"/>
    </source>
</evidence>
<evidence type="ECO:0000256" key="1">
    <source>
        <dbReference type="SAM" id="MobiDB-lite"/>
    </source>
</evidence>
<sequence length="184" mass="20835">MRKLMLSLARFRSAFRVMSAYRNVATVVMGPMGVSGRDTAPHEDHNVTSSTSAPPSSSIEQTINNLYGYMQSMNARQHGGKHKTKLEFEKQISFFLQKPKERFPYSSLIQKSPSPDFLSGRSDSLFQSLQFAFFATQLLNFRCSPNASVSFKARVSTSKRKLGFIYWILEVRCFEVLRAAISVN</sequence>
<accession>A0A061EVC8</accession>
<organism evidence="2 3">
    <name type="scientific">Theobroma cacao</name>
    <name type="common">Cacao</name>
    <name type="synonym">Cocoa</name>
    <dbReference type="NCBI Taxonomy" id="3641"/>
    <lineage>
        <taxon>Eukaryota</taxon>
        <taxon>Viridiplantae</taxon>
        <taxon>Streptophyta</taxon>
        <taxon>Embryophyta</taxon>
        <taxon>Tracheophyta</taxon>
        <taxon>Spermatophyta</taxon>
        <taxon>Magnoliopsida</taxon>
        <taxon>eudicotyledons</taxon>
        <taxon>Gunneridae</taxon>
        <taxon>Pentapetalae</taxon>
        <taxon>rosids</taxon>
        <taxon>malvids</taxon>
        <taxon>Malvales</taxon>
        <taxon>Malvaceae</taxon>
        <taxon>Byttnerioideae</taxon>
        <taxon>Theobroma</taxon>
    </lineage>
</organism>
<dbReference type="Proteomes" id="UP000026915">
    <property type="component" value="Chromosome 5"/>
</dbReference>
<dbReference type="AlphaFoldDB" id="A0A061EVC8"/>
<dbReference type="Gramene" id="EOY08613">
    <property type="protein sequence ID" value="EOY08613"/>
    <property type="gene ID" value="TCM_023400"/>
</dbReference>
<gene>
    <name evidence="2" type="ORF">TCM_023400</name>
</gene>
<dbReference type="EMBL" id="CM001883">
    <property type="protein sequence ID" value="EOY08613.1"/>
    <property type="molecule type" value="Genomic_DNA"/>
</dbReference>
<protein>
    <submittedName>
        <fullName evidence="2">Uncharacterized protein</fullName>
    </submittedName>
</protein>
<keyword evidence="3" id="KW-1185">Reference proteome</keyword>
<dbReference type="InParanoid" id="A0A061EVC8"/>
<dbReference type="HOGENOM" id="CLU_1470696_0_0_1"/>
<evidence type="ECO:0000313" key="3">
    <source>
        <dbReference type="Proteomes" id="UP000026915"/>
    </source>
</evidence>
<feature type="region of interest" description="Disordered" evidence="1">
    <location>
        <begin position="35"/>
        <end position="58"/>
    </location>
</feature>
<proteinExistence type="predicted"/>
<reference evidence="2 3" key="1">
    <citation type="journal article" date="2013" name="Genome Biol.">
        <title>The genome sequence of the most widely cultivated cacao type and its use to identify candidate genes regulating pod color.</title>
        <authorList>
            <person name="Motamayor J.C."/>
            <person name="Mockaitis K."/>
            <person name="Schmutz J."/>
            <person name="Haiminen N."/>
            <person name="Iii D.L."/>
            <person name="Cornejo O."/>
            <person name="Findley S.D."/>
            <person name="Zheng P."/>
            <person name="Utro F."/>
            <person name="Royaert S."/>
            <person name="Saski C."/>
            <person name="Jenkins J."/>
            <person name="Podicheti R."/>
            <person name="Zhao M."/>
            <person name="Scheffler B.E."/>
            <person name="Stack J.C."/>
            <person name="Feltus F.A."/>
            <person name="Mustiga G.M."/>
            <person name="Amores F."/>
            <person name="Phillips W."/>
            <person name="Marelli J.P."/>
            <person name="May G.D."/>
            <person name="Shapiro H."/>
            <person name="Ma J."/>
            <person name="Bustamante C.D."/>
            <person name="Schnell R.J."/>
            <person name="Main D."/>
            <person name="Gilbert D."/>
            <person name="Parida L."/>
            <person name="Kuhn D.N."/>
        </authorList>
    </citation>
    <scope>NUCLEOTIDE SEQUENCE [LARGE SCALE GENOMIC DNA]</scope>
    <source>
        <strain evidence="3">cv. Matina 1-6</strain>
    </source>
</reference>
<feature type="compositionally biased region" description="Low complexity" evidence="1">
    <location>
        <begin position="48"/>
        <end position="58"/>
    </location>
</feature>
<name>A0A061EVC8_THECC</name>